<dbReference type="EMBL" id="KZ805317">
    <property type="protein sequence ID" value="PVI04959.1"/>
    <property type="molecule type" value="Genomic_DNA"/>
</dbReference>
<proteinExistence type="predicted"/>
<evidence type="ECO:0000256" key="1">
    <source>
        <dbReference type="SAM" id="SignalP"/>
    </source>
</evidence>
<sequence>MRPSLLLPLNFLFLLPTTTATPNPTPSLPSAPTWPEKLKQLSTHLRTIGTAVGKPGFGYGEFINLTFADGDCHQIRLYNWDCSSAIPYKLPNIADWLDRSNFGAQNRTRFENTFEDQRYFEQGWYRDPEDGFHYYDVARFTWGQCGNRGPQSACGHVYCVLEDGTTAGASGTVPQGETPWMDPNDRNRLCRWLRGDCIAVYGEVSSSVGRGKEYA</sequence>
<evidence type="ECO:0000313" key="2">
    <source>
        <dbReference type="EMBL" id="PVI04959.1"/>
    </source>
</evidence>
<reference evidence="2 3" key="1">
    <citation type="journal article" date="2018" name="Sci. Rep.">
        <title>Comparative genomics provides insights into the lifestyle and reveals functional heterogeneity of dark septate endophytic fungi.</title>
        <authorList>
            <person name="Knapp D.G."/>
            <person name="Nemeth J.B."/>
            <person name="Barry K."/>
            <person name="Hainaut M."/>
            <person name="Henrissat B."/>
            <person name="Johnson J."/>
            <person name="Kuo A."/>
            <person name="Lim J.H.P."/>
            <person name="Lipzen A."/>
            <person name="Nolan M."/>
            <person name="Ohm R.A."/>
            <person name="Tamas L."/>
            <person name="Grigoriev I.V."/>
            <person name="Spatafora J.W."/>
            <person name="Nagy L.G."/>
            <person name="Kovacs G.M."/>
        </authorList>
    </citation>
    <scope>NUCLEOTIDE SEQUENCE [LARGE SCALE GENOMIC DNA]</scope>
    <source>
        <strain evidence="2 3">DSE2036</strain>
    </source>
</reference>
<keyword evidence="3" id="KW-1185">Reference proteome</keyword>
<dbReference type="AlphaFoldDB" id="A0A2V1E4C9"/>
<keyword evidence="1" id="KW-0732">Signal</keyword>
<name>A0A2V1E4C9_9PLEO</name>
<protein>
    <submittedName>
        <fullName evidence="2">Uncharacterized protein</fullName>
    </submittedName>
</protein>
<evidence type="ECO:0000313" key="3">
    <source>
        <dbReference type="Proteomes" id="UP000244855"/>
    </source>
</evidence>
<feature type="chain" id="PRO_5015917705" evidence="1">
    <location>
        <begin position="21"/>
        <end position="215"/>
    </location>
</feature>
<accession>A0A2V1E4C9</accession>
<organism evidence="2 3">
    <name type="scientific">Periconia macrospinosa</name>
    <dbReference type="NCBI Taxonomy" id="97972"/>
    <lineage>
        <taxon>Eukaryota</taxon>
        <taxon>Fungi</taxon>
        <taxon>Dikarya</taxon>
        <taxon>Ascomycota</taxon>
        <taxon>Pezizomycotina</taxon>
        <taxon>Dothideomycetes</taxon>
        <taxon>Pleosporomycetidae</taxon>
        <taxon>Pleosporales</taxon>
        <taxon>Massarineae</taxon>
        <taxon>Periconiaceae</taxon>
        <taxon>Periconia</taxon>
    </lineage>
</organism>
<dbReference type="Proteomes" id="UP000244855">
    <property type="component" value="Unassembled WGS sequence"/>
</dbReference>
<feature type="signal peptide" evidence="1">
    <location>
        <begin position="1"/>
        <end position="20"/>
    </location>
</feature>
<gene>
    <name evidence="2" type="ORF">DM02DRAFT_725421</name>
</gene>
<dbReference type="OrthoDB" id="3788596at2759"/>